<dbReference type="AlphaFoldDB" id="A0A6M0P8F5"/>
<dbReference type="CDD" id="cd07728">
    <property type="entry name" value="YtnP-like_MBL-fold"/>
    <property type="match status" value="1"/>
</dbReference>
<dbReference type="GO" id="GO:0046872">
    <property type="term" value="F:metal ion binding"/>
    <property type="evidence" value="ECO:0007669"/>
    <property type="project" value="UniProtKB-KW"/>
</dbReference>
<reference evidence="6 7" key="1">
    <citation type="submission" date="2020-03" db="EMBL/GenBank/DDBJ databases">
        <title>Bacillus aquiflavi sp. nov., isolated from yellow water of strong flavor Chinese baijiu in Yibin region of China.</title>
        <authorList>
            <person name="Xie J."/>
        </authorList>
    </citation>
    <scope>NUCLEOTIDE SEQUENCE [LARGE SCALE GENOMIC DNA]</scope>
    <source>
        <strain evidence="6 7">Gsoil 114</strain>
    </source>
</reference>
<dbReference type="RefSeq" id="WP_025729989.1">
    <property type="nucleotide sequence ID" value="NZ_JAAIWK010000024.1"/>
</dbReference>
<dbReference type="InterPro" id="IPR036866">
    <property type="entry name" value="RibonucZ/Hydroxyglut_hydro"/>
</dbReference>
<accession>A0A6M0P8F5</accession>
<evidence type="ECO:0000313" key="7">
    <source>
        <dbReference type="Proteomes" id="UP000476934"/>
    </source>
</evidence>
<evidence type="ECO:0000313" key="6">
    <source>
        <dbReference type="EMBL" id="NEY20986.1"/>
    </source>
</evidence>
<comment type="similarity">
    <text evidence="1">Belongs to the metallo-beta-lactamase superfamily.</text>
</comment>
<keyword evidence="7" id="KW-1185">Reference proteome</keyword>
<comment type="caution">
    <text evidence="6">The sequence shown here is derived from an EMBL/GenBank/DDBJ whole genome shotgun (WGS) entry which is preliminary data.</text>
</comment>
<dbReference type="EMBL" id="JAAIWK010000024">
    <property type="protein sequence ID" value="NEY20986.1"/>
    <property type="molecule type" value="Genomic_DNA"/>
</dbReference>
<evidence type="ECO:0000256" key="2">
    <source>
        <dbReference type="ARBA" id="ARBA00022723"/>
    </source>
</evidence>
<organism evidence="6 7">
    <name type="scientific">Heyndrickxia ginsengihumi</name>
    <dbReference type="NCBI Taxonomy" id="363870"/>
    <lineage>
        <taxon>Bacteria</taxon>
        <taxon>Bacillati</taxon>
        <taxon>Bacillota</taxon>
        <taxon>Bacilli</taxon>
        <taxon>Bacillales</taxon>
        <taxon>Bacillaceae</taxon>
        <taxon>Heyndrickxia</taxon>
    </lineage>
</organism>
<evidence type="ECO:0000259" key="5">
    <source>
        <dbReference type="SMART" id="SM00849"/>
    </source>
</evidence>
<dbReference type="InterPro" id="IPR001279">
    <property type="entry name" value="Metallo-B-lactamas"/>
</dbReference>
<keyword evidence="3 6" id="KW-0378">Hydrolase</keyword>
<dbReference type="PANTHER" id="PTHR42978">
    <property type="entry name" value="QUORUM-QUENCHING LACTONASE YTNP-RELATED-RELATED"/>
    <property type="match status" value="1"/>
</dbReference>
<evidence type="ECO:0000256" key="1">
    <source>
        <dbReference type="ARBA" id="ARBA00007749"/>
    </source>
</evidence>
<protein>
    <submittedName>
        <fullName evidence="6">MBL fold metallo-hydrolase</fullName>
    </submittedName>
</protein>
<dbReference type="Pfam" id="PF00753">
    <property type="entry name" value="Lactamase_B"/>
    <property type="match status" value="1"/>
</dbReference>
<evidence type="ECO:0000256" key="3">
    <source>
        <dbReference type="ARBA" id="ARBA00022801"/>
    </source>
</evidence>
<proteinExistence type="inferred from homology"/>
<name>A0A6M0P8F5_9BACI</name>
<dbReference type="SUPFAM" id="SSF56281">
    <property type="entry name" value="Metallo-hydrolase/oxidoreductase"/>
    <property type="match status" value="1"/>
</dbReference>
<dbReference type="PANTHER" id="PTHR42978:SF6">
    <property type="entry name" value="QUORUM-QUENCHING LACTONASE YTNP-RELATED"/>
    <property type="match status" value="1"/>
</dbReference>
<gene>
    <name evidence="6" type="ORF">G4D61_13595</name>
</gene>
<sequence>MERLKIGEQTFYWLNGGVTHLDGGAMFGVVPKPLWSKKYPANERNQIELRTDPIFFQLNGKNILIESGIGNGKFTEKQRRNYGVNEEADIEESLKTLGLSRNDIDIVCMTHLHFDHACGLTIPTDDGFESAFPNAIIYTSQIEWDEMRNPNMRSRNTYWSENWEAIQHQVQTFQHEIMIENAFQMVHTGGHSNGHAIITGECNGEKWVHMADLLPTHAHLNPLWVMAYDDYPMNSIFQKKKWLDEMMQSEAWFLFYHDAFYRALKWDKDGNICAEVKR</sequence>
<dbReference type="SMART" id="SM00849">
    <property type="entry name" value="Lactamase_B"/>
    <property type="match status" value="1"/>
</dbReference>
<dbReference type="InterPro" id="IPR051013">
    <property type="entry name" value="MBL_superfamily_lactonases"/>
</dbReference>
<dbReference type="GO" id="GO:0016787">
    <property type="term" value="F:hydrolase activity"/>
    <property type="evidence" value="ECO:0007669"/>
    <property type="project" value="UniProtKB-KW"/>
</dbReference>
<evidence type="ECO:0000256" key="4">
    <source>
        <dbReference type="ARBA" id="ARBA00022833"/>
    </source>
</evidence>
<feature type="domain" description="Metallo-beta-lactamase" evidence="5">
    <location>
        <begin position="50"/>
        <end position="257"/>
    </location>
</feature>
<keyword evidence="2" id="KW-0479">Metal-binding</keyword>
<dbReference type="Gene3D" id="3.60.15.10">
    <property type="entry name" value="Ribonuclease Z/Hydroxyacylglutathione hydrolase-like"/>
    <property type="match status" value="1"/>
</dbReference>
<keyword evidence="4" id="KW-0862">Zinc</keyword>
<dbReference type="Proteomes" id="UP000476934">
    <property type="component" value="Unassembled WGS sequence"/>
</dbReference>